<dbReference type="EMBL" id="JAVDQS010000002">
    <property type="protein sequence ID" value="MDR6404316.1"/>
    <property type="molecule type" value="Genomic_DNA"/>
</dbReference>
<proteinExistence type="predicted"/>
<evidence type="ECO:0008006" key="3">
    <source>
        <dbReference type="Google" id="ProtNLM"/>
    </source>
</evidence>
<protein>
    <recommendedName>
        <fullName evidence="3">PepSY-like beta-lactamase-inhibitor</fullName>
    </recommendedName>
</protein>
<evidence type="ECO:0000313" key="1">
    <source>
        <dbReference type="EMBL" id="MDR6404316.1"/>
    </source>
</evidence>
<gene>
    <name evidence="1" type="ORF">J2781_001231</name>
</gene>
<organism evidence="1 2">
    <name type="scientific">Chryseobacterium geocarposphaerae</name>
    <dbReference type="NCBI Taxonomy" id="1416776"/>
    <lineage>
        <taxon>Bacteria</taxon>
        <taxon>Pseudomonadati</taxon>
        <taxon>Bacteroidota</taxon>
        <taxon>Flavobacteriia</taxon>
        <taxon>Flavobacteriales</taxon>
        <taxon>Weeksellaceae</taxon>
        <taxon>Chryseobacterium group</taxon>
        <taxon>Chryseobacterium</taxon>
    </lineage>
</organism>
<comment type="caution">
    <text evidence="1">The sequence shown here is derived from an EMBL/GenBank/DDBJ whole genome shotgun (WGS) entry which is preliminary data.</text>
</comment>
<sequence>MYKDVKEVNDNLYKVVVYNKKLNEENKECFTVDVNTKNRTVNLIK</sequence>
<evidence type="ECO:0000313" key="2">
    <source>
        <dbReference type="Proteomes" id="UP001184853"/>
    </source>
</evidence>
<accession>A0ABU1LC70</accession>
<reference evidence="1 2" key="1">
    <citation type="submission" date="2023-07" db="EMBL/GenBank/DDBJ databases">
        <title>Sorghum-associated microbial communities from plants grown in Nebraska, USA.</title>
        <authorList>
            <person name="Schachtman D."/>
        </authorList>
    </citation>
    <scope>NUCLEOTIDE SEQUENCE [LARGE SCALE GENOMIC DNA]</scope>
    <source>
        <strain evidence="1 2">DS1709</strain>
    </source>
</reference>
<name>A0ABU1LC70_9FLAO</name>
<keyword evidence="2" id="KW-1185">Reference proteome</keyword>
<dbReference type="Proteomes" id="UP001184853">
    <property type="component" value="Unassembled WGS sequence"/>
</dbReference>